<reference evidence="2" key="1">
    <citation type="journal article" date="2007" name="PLoS ONE">
        <title>The first genome sequence of an elite grapevine cultivar (Pinot noir Vitis vinifera L.): coping with a highly heterozygous genome.</title>
        <authorList>
            <person name="Velasco R."/>
            <person name="Zharkikh A."/>
            <person name="Troggio M."/>
            <person name="Cartwright D.A."/>
            <person name="Cestaro A."/>
            <person name="Pruss D."/>
            <person name="Pindo M."/>
            <person name="FitzGerald L.M."/>
            <person name="Vezzulli S."/>
            <person name="Reid J."/>
            <person name="Malacarne G."/>
            <person name="Iliev D."/>
            <person name="Coppola G."/>
            <person name="Wardell B."/>
            <person name="Micheletti D."/>
            <person name="Macalma T."/>
            <person name="Facci M."/>
            <person name="Mitchell J.T."/>
            <person name="Perazzolli M."/>
            <person name="Eldredge G."/>
            <person name="Gatto P."/>
            <person name="Oyzerski R."/>
            <person name="Moretto M."/>
            <person name="Gutin N."/>
            <person name="Stefanini M."/>
            <person name="Chen Y."/>
            <person name="Segala C."/>
            <person name="Davenport C."/>
            <person name="Dematte L."/>
            <person name="Mraz A."/>
            <person name="Battilana J."/>
            <person name="Stormo K."/>
            <person name="Costa F."/>
            <person name="Tao Q."/>
            <person name="Si-Ammour A."/>
            <person name="Harkins T."/>
            <person name="Lackey A."/>
            <person name="Perbost C."/>
            <person name="Taillon B."/>
            <person name="Stella A."/>
            <person name="Solovyev V."/>
            <person name="Fawcett J.A."/>
            <person name="Sterck L."/>
            <person name="Vandepoele K."/>
            <person name="Grando S.M."/>
            <person name="Toppo S."/>
            <person name="Moser C."/>
            <person name="Lanchbury J."/>
            <person name="Bogden R."/>
            <person name="Skolnick M."/>
            <person name="Sgaramella V."/>
            <person name="Bhatnagar S.K."/>
            <person name="Fontana P."/>
            <person name="Gutin A."/>
            <person name="Van de Peer Y."/>
            <person name="Salamini F."/>
            <person name="Viola R."/>
        </authorList>
    </citation>
    <scope>NUCLEOTIDE SEQUENCE</scope>
</reference>
<evidence type="ECO:0000313" key="2">
    <source>
        <dbReference type="EMBL" id="CAN73085.1"/>
    </source>
</evidence>
<feature type="compositionally biased region" description="Basic and acidic residues" evidence="1">
    <location>
        <begin position="30"/>
        <end position="49"/>
    </location>
</feature>
<feature type="region of interest" description="Disordered" evidence="1">
    <location>
        <begin position="70"/>
        <end position="141"/>
    </location>
</feature>
<accession>A5C5X9</accession>
<gene>
    <name evidence="2" type="ORF">VITISV_042034</name>
</gene>
<feature type="compositionally biased region" description="Basic and acidic residues" evidence="1">
    <location>
        <begin position="1"/>
        <end position="18"/>
    </location>
</feature>
<protein>
    <submittedName>
        <fullName evidence="2">Uncharacterized protein</fullName>
    </submittedName>
</protein>
<proteinExistence type="predicted"/>
<sequence>MAAEEFRTRWASEGKMATEEMAATNSGRYGRPEEKWRRRNSRRDGRQEENGCGEFRTRWASGRKWRRRIPDTMGVRKKIAAENSRRDGRPEENGSGEFWTRWASGGKWQRRNSGRDGRPKENGGGEIPDTMGVRGKMAGSLRMMRINRSRNGMMGGDMDTGA</sequence>
<dbReference type="AlphaFoldDB" id="A5C5X9"/>
<evidence type="ECO:0000256" key="1">
    <source>
        <dbReference type="SAM" id="MobiDB-lite"/>
    </source>
</evidence>
<organism evidence="2">
    <name type="scientific">Vitis vinifera</name>
    <name type="common">Grape</name>
    <dbReference type="NCBI Taxonomy" id="29760"/>
    <lineage>
        <taxon>Eukaryota</taxon>
        <taxon>Viridiplantae</taxon>
        <taxon>Streptophyta</taxon>
        <taxon>Embryophyta</taxon>
        <taxon>Tracheophyta</taxon>
        <taxon>Spermatophyta</taxon>
        <taxon>Magnoliopsida</taxon>
        <taxon>eudicotyledons</taxon>
        <taxon>Gunneridae</taxon>
        <taxon>Pentapetalae</taxon>
        <taxon>rosids</taxon>
        <taxon>Vitales</taxon>
        <taxon>Vitaceae</taxon>
        <taxon>Viteae</taxon>
        <taxon>Vitis</taxon>
    </lineage>
</organism>
<dbReference type="EMBL" id="AM483486">
    <property type="protein sequence ID" value="CAN73085.1"/>
    <property type="molecule type" value="Genomic_DNA"/>
</dbReference>
<name>A5C5X9_VITVI</name>
<feature type="compositionally biased region" description="Basic and acidic residues" evidence="1">
    <location>
        <begin position="79"/>
        <end position="92"/>
    </location>
</feature>
<feature type="compositionally biased region" description="Basic and acidic residues" evidence="1">
    <location>
        <begin position="113"/>
        <end position="123"/>
    </location>
</feature>
<feature type="region of interest" description="Disordered" evidence="1">
    <location>
        <begin position="1"/>
        <end position="55"/>
    </location>
</feature>